<gene>
    <name evidence="2" type="ORF">SBAD_LOCUS8842</name>
</gene>
<organism evidence="4">
    <name type="scientific">Soboliphyme baturini</name>
    <dbReference type="NCBI Taxonomy" id="241478"/>
    <lineage>
        <taxon>Eukaryota</taxon>
        <taxon>Metazoa</taxon>
        <taxon>Ecdysozoa</taxon>
        <taxon>Nematoda</taxon>
        <taxon>Enoplea</taxon>
        <taxon>Dorylaimia</taxon>
        <taxon>Dioctophymatida</taxon>
        <taxon>Dioctophymatoidea</taxon>
        <taxon>Soboliphymatidae</taxon>
        <taxon>Soboliphyme</taxon>
    </lineage>
</organism>
<evidence type="ECO:0000313" key="3">
    <source>
        <dbReference type="Proteomes" id="UP000270296"/>
    </source>
</evidence>
<feature type="transmembrane region" description="Helical" evidence="1">
    <location>
        <begin position="49"/>
        <end position="66"/>
    </location>
</feature>
<dbReference type="Proteomes" id="UP000270296">
    <property type="component" value="Unassembled WGS sequence"/>
</dbReference>
<dbReference type="EMBL" id="UZAM01012025">
    <property type="protein sequence ID" value="VDP19631.1"/>
    <property type="molecule type" value="Genomic_DNA"/>
</dbReference>
<feature type="transmembrane region" description="Helical" evidence="1">
    <location>
        <begin position="103"/>
        <end position="130"/>
    </location>
</feature>
<keyword evidence="1" id="KW-1133">Transmembrane helix</keyword>
<keyword evidence="1" id="KW-0812">Transmembrane</keyword>
<feature type="transmembrane region" description="Helical" evidence="1">
    <location>
        <begin position="170"/>
        <end position="192"/>
    </location>
</feature>
<accession>A0A183IYZ4</accession>
<evidence type="ECO:0000313" key="4">
    <source>
        <dbReference type="WBParaSite" id="SBAD_0000916201-mRNA-1"/>
    </source>
</evidence>
<feature type="transmembrane region" description="Helical" evidence="1">
    <location>
        <begin position="218"/>
        <end position="243"/>
    </location>
</feature>
<reference evidence="2 3" key="2">
    <citation type="submission" date="2018-11" db="EMBL/GenBank/DDBJ databases">
        <authorList>
            <consortium name="Pathogen Informatics"/>
        </authorList>
    </citation>
    <scope>NUCLEOTIDE SEQUENCE [LARGE SCALE GENOMIC DNA]</scope>
</reference>
<dbReference type="WBParaSite" id="SBAD_0000916201-mRNA-1">
    <property type="protein sequence ID" value="SBAD_0000916201-mRNA-1"/>
    <property type="gene ID" value="SBAD_0000916201"/>
</dbReference>
<evidence type="ECO:0000256" key="1">
    <source>
        <dbReference type="SAM" id="Phobius"/>
    </source>
</evidence>
<keyword evidence="3" id="KW-1185">Reference proteome</keyword>
<sequence length="258" mass="29907">MYSFQAIKGVINYCSLCSDLVNLVLTAERYMIVRHPVFWHSRSSTWKRGYLQVMVPTCFLLSVVRLDQALKHSVMTSAVPHANRTESIVMPSSLSETVFYHEWVFVSAFVLPVIILTLECYFTSCIVLVLKRRQNLVHNESIHMRQVRSTLSVEANVSQTRSEESSNMTIIVIITAVTCSMAQLAYIVDWIIDCNQILVNPEQDDINIRWLLTVDMEYYYGFLIVGLAEFVSRCMPFYCYVTFNQTFREQVKKSLCRF</sequence>
<proteinExistence type="predicted"/>
<evidence type="ECO:0000313" key="2">
    <source>
        <dbReference type="EMBL" id="VDP19631.1"/>
    </source>
</evidence>
<dbReference type="SUPFAM" id="SSF81321">
    <property type="entry name" value="Family A G protein-coupled receptor-like"/>
    <property type="match status" value="1"/>
</dbReference>
<dbReference type="AlphaFoldDB" id="A0A183IYZ4"/>
<dbReference type="Gene3D" id="1.20.1070.10">
    <property type="entry name" value="Rhodopsin 7-helix transmembrane proteins"/>
    <property type="match status" value="1"/>
</dbReference>
<reference evidence="4" key="1">
    <citation type="submission" date="2016-06" db="UniProtKB">
        <authorList>
            <consortium name="WormBaseParasite"/>
        </authorList>
    </citation>
    <scope>IDENTIFICATION</scope>
</reference>
<protein>
    <submittedName>
        <fullName evidence="4">G_PROTEIN_RECEP_F1_2 domain-containing protein</fullName>
    </submittedName>
</protein>
<keyword evidence="1" id="KW-0472">Membrane</keyword>
<name>A0A183IYZ4_9BILA</name>